<dbReference type="PANTHER" id="PTHR36700:SF1">
    <property type="entry name" value="CRISPR SYSTEM CMR SUBUNIT CMR4"/>
    <property type="match status" value="1"/>
</dbReference>
<feature type="domain" description="CRISPR type III-associated protein" evidence="3">
    <location>
        <begin position="8"/>
        <end position="294"/>
    </location>
</feature>
<dbReference type="OrthoDB" id="9789361at2"/>
<protein>
    <submittedName>
        <fullName evidence="4">Type III-B CRISPR module RAMP protein Cmr4</fullName>
    </submittedName>
</protein>
<dbReference type="NCBIfam" id="TIGR02580">
    <property type="entry name" value="cas_RAMP_Cmr4"/>
    <property type="match status" value="1"/>
</dbReference>
<comment type="subunit">
    <text evidence="2">Part of the Csm effector complex that includes Cas10, Csm2, Csm3, Csm4 and Csm5.</text>
</comment>
<dbReference type="Proteomes" id="UP000265719">
    <property type="component" value="Chromosome"/>
</dbReference>
<evidence type="ECO:0000256" key="2">
    <source>
        <dbReference type="ARBA" id="ARBA00093789"/>
    </source>
</evidence>
<keyword evidence="1" id="KW-0051">Antiviral defense</keyword>
<dbReference type="AlphaFoldDB" id="A0A399G5H7"/>
<dbReference type="Pfam" id="PF03787">
    <property type="entry name" value="RAMPs"/>
    <property type="match status" value="1"/>
</dbReference>
<gene>
    <name evidence="4" type="primary">cmr4</name>
    <name evidence="4" type="ORF">NI17_020390</name>
</gene>
<keyword evidence="5" id="KW-1185">Reference proteome</keyword>
<evidence type="ECO:0000313" key="4">
    <source>
        <dbReference type="EMBL" id="UOE19087.1"/>
    </source>
</evidence>
<evidence type="ECO:0000313" key="5">
    <source>
        <dbReference type="Proteomes" id="UP000265719"/>
    </source>
</evidence>
<dbReference type="InterPro" id="IPR013410">
    <property type="entry name" value="CRISPR-assoc_RAMP_Cmr4"/>
</dbReference>
<reference evidence="4" key="1">
    <citation type="submission" date="2020-10" db="EMBL/GenBank/DDBJ databases">
        <title>De novo genome project of the cellulose decomposer Thermobifida halotolerans type strain.</title>
        <authorList>
            <person name="Nagy I."/>
            <person name="Horvath B."/>
            <person name="Kukolya J."/>
            <person name="Nagy I."/>
            <person name="Orsini M."/>
        </authorList>
    </citation>
    <scope>NUCLEOTIDE SEQUENCE</scope>
    <source>
        <strain evidence="4">DSM 44931</strain>
    </source>
</reference>
<proteinExistence type="predicted"/>
<dbReference type="InterPro" id="IPR005537">
    <property type="entry name" value="RAMP_III_fam"/>
</dbReference>
<evidence type="ECO:0000256" key="1">
    <source>
        <dbReference type="ARBA" id="ARBA00023118"/>
    </source>
</evidence>
<dbReference type="KEGG" id="thao:NI17_020390"/>
<sequence length="309" mass="32908">MTELLAFFYTESPLHAGASDSLGVIDLPIQREAHTGYPVVWGQSLKGALRQAAQEHPDWNDADVAAVFGSEVSPGQATTPGLLAVGDAQLVALPVPTLHRTFAWVTSAVALGRLARKYRALGREPAPAVPDVSAEAVAVDAAWTGEQALGPVVARVVSEPAEQVERLRAWAAAVRADAFDADTAFEPFRAKFSRDLLLVDSQVMGVLVEECTEVTARVQLDDAKTVSHGPFHSEYLPTETVLAASLTLRPVRSGNGVDDAATRRHRDLVRGLLHGDGATLLRLGGDETLGKGLVWCRLAERRTTGAGGR</sequence>
<dbReference type="RefSeq" id="WP_068692647.1">
    <property type="nucleotide sequence ID" value="NZ_CP063196.1"/>
</dbReference>
<dbReference type="EMBL" id="CP063196">
    <property type="protein sequence ID" value="UOE19087.1"/>
    <property type="molecule type" value="Genomic_DNA"/>
</dbReference>
<organism evidence="4 5">
    <name type="scientific">Thermobifida halotolerans</name>
    <dbReference type="NCBI Taxonomy" id="483545"/>
    <lineage>
        <taxon>Bacteria</taxon>
        <taxon>Bacillati</taxon>
        <taxon>Actinomycetota</taxon>
        <taxon>Actinomycetes</taxon>
        <taxon>Streptosporangiales</taxon>
        <taxon>Nocardiopsidaceae</taxon>
        <taxon>Thermobifida</taxon>
    </lineage>
</organism>
<accession>A0A399G5H7</accession>
<evidence type="ECO:0000259" key="3">
    <source>
        <dbReference type="Pfam" id="PF03787"/>
    </source>
</evidence>
<dbReference type="PANTHER" id="PTHR36700">
    <property type="entry name" value="CRISPR SYSTEM CMR SUBUNIT CMR4"/>
    <property type="match status" value="1"/>
</dbReference>
<name>A0A399G5H7_9ACTN</name>